<feature type="domain" description="PLD phosphodiesterase" evidence="5">
    <location>
        <begin position="379"/>
        <end position="406"/>
    </location>
</feature>
<dbReference type="OrthoDB" id="8828485at2"/>
<reference evidence="6 7" key="1">
    <citation type="journal article" date="2013" name="ISME J.">
        <title>A metabolic model for members of the genus Tetrasphaera involved in enhanced biological phosphorus removal.</title>
        <authorList>
            <person name="Kristiansen R."/>
            <person name="Nguyen H.T.T."/>
            <person name="Saunders A.M."/>
            <person name="Nielsen J.L."/>
            <person name="Wimmer R."/>
            <person name="Le V.Q."/>
            <person name="McIlroy S.J."/>
            <person name="Petrovski S."/>
            <person name="Seviour R.J."/>
            <person name="Calteau A."/>
            <person name="Nielsen K.L."/>
            <person name="Nielsen P.H."/>
        </authorList>
    </citation>
    <scope>NUCLEOTIDE SEQUENCE [LARGE SCALE GENOMIC DNA]</scope>
    <source>
        <strain evidence="6 7">Lp2</strain>
    </source>
</reference>
<dbReference type="EMBL" id="CAIZ01000024">
    <property type="protein sequence ID" value="CCH68835.1"/>
    <property type="molecule type" value="Genomic_DNA"/>
</dbReference>
<dbReference type="SMART" id="SM00155">
    <property type="entry name" value="PLDc"/>
    <property type="match status" value="2"/>
</dbReference>
<evidence type="ECO:0000256" key="4">
    <source>
        <dbReference type="ARBA" id="ARBA00023098"/>
    </source>
</evidence>
<evidence type="ECO:0000259" key="5">
    <source>
        <dbReference type="PROSITE" id="PS50035"/>
    </source>
</evidence>
<dbReference type="AlphaFoldDB" id="N0DZP5"/>
<dbReference type="InterPro" id="IPR001736">
    <property type="entry name" value="PLipase_D/transphosphatidylase"/>
</dbReference>
<keyword evidence="7" id="KW-1185">Reference proteome</keyword>
<sequence>MALGDWLLIASERGNPHARIDDVRSDGTAWSLGNEVTPLVHGATYFADLADRIAAMGEGDRIYFVDWRGDPDEQLKDAGDTLVDVLVAALGRGVDVRGLLWRSHWRKFGFHSERAFELGKTLEAHGGECLRDMRVRTGGAHHQKFVVLRHRDDPTRDVAYAGGIDLCHSRRDDDTHGGDPQPLQIAPEYGPNPAWHDVQVAVRGPAVHDVETTFRERWEDDAPLTSNPGRRFTSWLQAEDQDPDPLGEQWPPPPPVAGATDVVQIARTYPPLLPVPHDFAPDGERSIALGNAKAMSNARRLVYVEDQYLWGPEVGAHFADALRDNPDLRLVIVLPVLPDLDGTVSRMTQWHARRAALDPIREAGGDRVVVFGLTNDDGLPIYVHSKVCIIDDRWASVGSDNLNRRSWSSDSEIACFVTDERTESLATDAPAPDDVFPLRLRRLLCAEHLGIEEDDVPDDPHELFDLLVDSATALDKWYAAGAGDQPHGIRRTVARVHGRRRRTPWSRRRGRDRAARAAADILERSTGLAQRPPGQLRLLTEPELTAPQRTIANLLTNVVDPDGTLGRRESLRRLVTRAPAED</sequence>
<evidence type="ECO:0000313" key="7">
    <source>
        <dbReference type="Proteomes" id="UP000013167"/>
    </source>
</evidence>
<dbReference type="InterPro" id="IPR015679">
    <property type="entry name" value="PLipase_D_fam"/>
</dbReference>
<name>N0DZP5_9MICO</name>
<dbReference type="CDD" id="cd09105">
    <property type="entry name" value="PLDc_vPLD1_2_like_2"/>
    <property type="match status" value="1"/>
</dbReference>
<dbReference type="PROSITE" id="PS50035">
    <property type="entry name" value="PLD"/>
    <property type="match status" value="1"/>
</dbReference>
<gene>
    <name evidence="6" type="ORF">BN10_120032</name>
</gene>
<keyword evidence="2" id="KW-0677">Repeat</keyword>
<dbReference type="eggNOG" id="COG1502">
    <property type="taxonomic scope" value="Bacteria"/>
</dbReference>
<evidence type="ECO:0000256" key="1">
    <source>
        <dbReference type="ARBA" id="ARBA00000798"/>
    </source>
</evidence>
<keyword evidence="4" id="KW-0443">Lipid metabolism</keyword>
<dbReference type="GO" id="GO:0009395">
    <property type="term" value="P:phospholipid catabolic process"/>
    <property type="evidence" value="ECO:0007669"/>
    <property type="project" value="TreeGrafter"/>
</dbReference>
<dbReference type="Gene3D" id="3.30.870.10">
    <property type="entry name" value="Endonuclease Chain A"/>
    <property type="match status" value="2"/>
</dbReference>
<comment type="caution">
    <text evidence="6">The sequence shown here is derived from an EMBL/GenBank/DDBJ whole genome shotgun (WGS) entry which is preliminary data.</text>
</comment>
<comment type="catalytic activity">
    <reaction evidence="1">
        <text>a 1,2-diacyl-sn-glycero-3-phosphocholine + H2O = a 1,2-diacyl-sn-glycero-3-phosphate + choline + H(+)</text>
        <dbReference type="Rhea" id="RHEA:14445"/>
        <dbReference type="ChEBI" id="CHEBI:15354"/>
        <dbReference type="ChEBI" id="CHEBI:15377"/>
        <dbReference type="ChEBI" id="CHEBI:15378"/>
        <dbReference type="ChEBI" id="CHEBI:57643"/>
        <dbReference type="ChEBI" id="CHEBI:58608"/>
        <dbReference type="EC" id="3.1.4.4"/>
    </reaction>
</comment>
<protein>
    <submittedName>
        <fullName evidence="6">Phospholipase D/Transphosphatidylase</fullName>
    </submittedName>
</protein>
<dbReference type="HOGENOM" id="CLU_022601_0_0_11"/>
<dbReference type="SUPFAM" id="SSF56024">
    <property type="entry name" value="Phospholipase D/nuclease"/>
    <property type="match status" value="2"/>
</dbReference>
<dbReference type="RefSeq" id="WP_010849231.1">
    <property type="nucleotide sequence ID" value="NZ_HF570956.1"/>
</dbReference>
<evidence type="ECO:0000256" key="3">
    <source>
        <dbReference type="ARBA" id="ARBA00022801"/>
    </source>
</evidence>
<accession>N0DZP5</accession>
<keyword evidence="3" id="KW-0378">Hydrolase</keyword>
<dbReference type="PANTHER" id="PTHR18896:SF76">
    <property type="entry name" value="PHOSPHOLIPASE"/>
    <property type="match status" value="1"/>
</dbReference>
<dbReference type="STRING" id="1193181.BN10_120032"/>
<dbReference type="InterPro" id="IPR025202">
    <property type="entry name" value="PLD-like_dom"/>
</dbReference>
<dbReference type="GO" id="GO:0004630">
    <property type="term" value="F:phospholipase D activity"/>
    <property type="evidence" value="ECO:0007669"/>
    <property type="project" value="UniProtKB-EC"/>
</dbReference>
<evidence type="ECO:0000256" key="2">
    <source>
        <dbReference type="ARBA" id="ARBA00022737"/>
    </source>
</evidence>
<dbReference type="PANTHER" id="PTHR18896">
    <property type="entry name" value="PHOSPHOLIPASE D"/>
    <property type="match status" value="1"/>
</dbReference>
<evidence type="ECO:0000313" key="6">
    <source>
        <dbReference type="EMBL" id="CCH68835.1"/>
    </source>
</evidence>
<proteinExistence type="predicted"/>
<dbReference type="Pfam" id="PF13091">
    <property type="entry name" value="PLDc_2"/>
    <property type="match status" value="1"/>
</dbReference>
<organism evidence="6 7">
    <name type="scientific">Phycicoccus elongatus Lp2</name>
    <dbReference type="NCBI Taxonomy" id="1193181"/>
    <lineage>
        <taxon>Bacteria</taxon>
        <taxon>Bacillati</taxon>
        <taxon>Actinomycetota</taxon>
        <taxon>Actinomycetes</taxon>
        <taxon>Micrococcales</taxon>
        <taxon>Intrasporangiaceae</taxon>
        <taxon>Phycicoccus</taxon>
    </lineage>
</organism>
<dbReference type="Proteomes" id="UP000013167">
    <property type="component" value="Unassembled WGS sequence"/>
</dbReference>